<protein>
    <submittedName>
        <fullName evidence="5">(African queen) hypothetical protein</fullName>
    </submittedName>
</protein>
<dbReference type="Pfam" id="PF05721">
    <property type="entry name" value="PhyH"/>
    <property type="match status" value="1"/>
</dbReference>
<dbReference type="SUPFAM" id="SSF51197">
    <property type="entry name" value="Clavaminate synthase-like"/>
    <property type="match status" value="1"/>
</dbReference>
<dbReference type="InterPro" id="IPR008775">
    <property type="entry name" value="Phytyl_CoA_dOase-like"/>
</dbReference>
<accession>A0A8J2MHE8</accession>
<dbReference type="PANTHER" id="PTHR20883">
    <property type="entry name" value="PHYTANOYL-COA DIOXYGENASE DOMAIN CONTAINING 1"/>
    <property type="match status" value="1"/>
</dbReference>
<gene>
    <name evidence="5" type="ORF">DCHRY22_LOCUS270</name>
</gene>
<comment type="caution">
    <text evidence="5">The sequence shown here is derived from an EMBL/GenBank/DDBJ whole genome shotgun (WGS) entry which is preliminary data.</text>
</comment>
<evidence type="ECO:0000256" key="1">
    <source>
        <dbReference type="ARBA" id="ARBA00001962"/>
    </source>
</evidence>
<dbReference type="PANTHER" id="PTHR20883:SF15">
    <property type="entry name" value="PHYTANOYL-COA DIOXYGENASE DOMAIN-CONTAINING PROTEIN 1"/>
    <property type="match status" value="1"/>
</dbReference>
<keyword evidence="6" id="KW-1185">Reference proteome</keyword>
<dbReference type="GO" id="GO:0046872">
    <property type="term" value="F:metal ion binding"/>
    <property type="evidence" value="ECO:0007669"/>
    <property type="project" value="UniProtKB-KW"/>
</dbReference>
<organism evidence="5 6">
    <name type="scientific">Danaus chrysippus</name>
    <name type="common">African queen</name>
    <dbReference type="NCBI Taxonomy" id="151541"/>
    <lineage>
        <taxon>Eukaryota</taxon>
        <taxon>Metazoa</taxon>
        <taxon>Ecdysozoa</taxon>
        <taxon>Arthropoda</taxon>
        <taxon>Hexapoda</taxon>
        <taxon>Insecta</taxon>
        <taxon>Pterygota</taxon>
        <taxon>Neoptera</taxon>
        <taxon>Endopterygota</taxon>
        <taxon>Lepidoptera</taxon>
        <taxon>Glossata</taxon>
        <taxon>Ditrysia</taxon>
        <taxon>Papilionoidea</taxon>
        <taxon>Nymphalidae</taxon>
        <taxon>Danainae</taxon>
        <taxon>Danaini</taxon>
        <taxon>Danaina</taxon>
        <taxon>Danaus</taxon>
        <taxon>Anosia</taxon>
    </lineage>
</organism>
<proteinExistence type="inferred from homology"/>
<comment type="similarity">
    <text evidence="4">Belongs to the PhyH family. PHYHD1 subfamily.</text>
</comment>
<reference evidence="5" key="1">
    <citation type="submission" date="2021-09" db="EMBL/GenBank/DDBJ databases">
        <authorList>
            <person name="Martin H S."/>
        </authorList>
    </citation>
    <scope>NUCLEOTIDE SEQUENCE</scope>
</reference>
<dbReference type="AlphaFoldDB" id="A0A8J2MHE8"/>
<dbReference type="Proteomes" id="UP000789524">
    <property type="component" value="Unassembled WGS sequence"/>
</dbReference>
<evidence type="ECO:0000256" key="2">
    <source>
        <dbReference type="ARBA" id="ARBA00022723"/>
    </source>
</evidence>
<dbReference type="Gene3D" id="2.60.120.620">
    <property type="entry name" value="q2cbj1_9rhob like domain"/>
    <property type="match status" value="1"/>
</dbReference>
<name>A0A8J2MHE8_9NEOP</name>
<dbReference type="OrthoDB" id="445007at2759"/>
<dbReference type="EMBL" id="CAKASE010000043">
    <property type="protein sequence ID" value="CAG9558026.1"/>
    <property type="molecule type" value="Genomic_DNA"/>
</dbReference>
<keyword evidence="3" id="KW-0408">Iron</keyword>
<evidence type="ECO:0000256" key="3">
    <source>
        <dbReference type="ARBA" id="ARBA00023004"/>
    </source>
</evidence>
<keyword evidence="2" id="KW-0479">Metal-binding</keyword>
<evidence type="ECO:0000256" key="4">
    <source>
        <dbReference type="ARBA" id="ARBA00038356"/>
    </source>
</evidence>
<sequence length="338" mass="38306">MRDNFASAATGWWRAFRRKIARGMKPTRLSPPASPITQDIVCAARSLCAFLAHYTLRGNQQLDRDGYVVLEDFLRPAECDELVAAGIEMTKQSQDTSHKAIFSTTENNKQQLKDDYFMKSNDKISFFHEADAFGPDGELQVDPDVSLNKVGHALHLLHPIFRCYTYSDRVKTVCKELGLQDPAVVQSMYIYKNPVVAHQDATYLHSEPIPAVGFWIALQDATVQNGCLWMASGSHKSGVHRRLLRKYDNESKVSLEYDRPAPVYPQSSFTPVPVSKGTCILIHGLVVHKSAHNKSDKSRHAYTFHVVERHNNKYSEENWLQEGENAPFLNVYRTPQIV</sequence>
<evidence type="ECO:0000313" key="6">
    <source>
        <dbReference type="Proteomes" id="UP000789524"/>
    </source>
</evidence>
<comment type="cofactor">
    <cofactor evidence="1">
        <name>Fe cation</name>
        <dbReference type="ChEBI" id="CHEBI:24875"/>
    </cofactor>
</comment>
<evidence type="ECO:0000313" key="5">
    <source>
        <dbReference type="EMBL" id="CAG9558026.1"/>
    </source>
</evidence>